<keyword evidence="5 8" id="KW-0418">Kinase</keyword>
<evidence type="ECO:0000256" key="1">
    <source>
        <dbReference type="ARBA" id="ARBA00004685"/>
    </source>
</evidence>
<dbReference type="SUPFAM" id="SSF55021">
    <property type="entry name" value="ACT-like"/>
    <property type="match status" value="2"/>
</dbReference>
<evidence type="ECO:0000256" key="5">
    <source>
        <dbReference type="ARBA" id="ARBA00022777"/>
    </source>
</evidence>
<dbReference type="EC" id="2.7.2.4" evidence="8"/>
<feature type="domain" description="ACT" evidence="9">
    <location>
        <begin position="473"/>
        <end position="536"/>
    </location>
</feature>
<keyword evidence="3 8" id="KW-0808">Transferase</keyword>
<comment type="pathway">
    <text evidence="1">Mycotoxin biosynthesis.</text>
</comment>
<dbReference type="Pfam" id="PF00696">
    <property type="entry name" value="AA_kinase"/>
    <property type="match status" value="1"/>
</dbReference>
<evidence type="ECO:0000256" key="7">
    <source>
        <dbReference type="ARBA" id="ARBA00047872"/>
    </source>
</evidence>
<dbReference type="GO" id="GO:0071266">
    <property type="term" value="P:'de novo' L-methionine biosynthetic process"/>
    <property type="evidence" value="ECO:0007669"/>
    <property type="project" value="UniProtKB-ARBA"/>
</dbReference>
<dbReference type="FunFam" id="3.30.70.260:FF:000033">
    <property type="entry name" value="Aspartokinase"/>
    <property type="match status" value="1"/>
</dbReference>
<dbReference type="Proteomes" id="UP000799302">
    <property type="component" value="Unassembled WGS sequence"/>
</dbReference>
<dbReference type="NCBIfam" id="TIGR00657">
    <property type="entry name" value="asp_kinases"/>
    <property type="match status" value="1"/>
</dbReference>
<keyword evidence="11" id="KW-1185">Reference proteome</keyword>
<sequence>MAPPSTANGTLFVNSIPHTMEKDLPDGGNWVVQKYGGTSVGKFASNIANIVEAYLKNNRIAVVCSARSSTIKIEGTTSRLLRAAKEAEIPKSTGYLPIVKAIQDDHIGAAKDAIRSPDIFDNYAAQVTSECQELVKVLESAQHIEEVSFKAENKIISKGEKLASMYMAALLNDRDIPAQYVDLSDIIKNYDISTAREGFYQRLSIAFAKEIRTCGNKIPIITGYFGHIPGGLLHSIGRGYTDLCAALVAVGLNATELQIWKEVDGIFSADPRKVPTARLIPSVTPAEASELTFYGSEVIHPYTMDHVIRARIPIRIKNVMNPRCAGTVIYPDPPSPSGSPTDALHPKLFRTRSSSVLDRALKPKRPTAVTIKRSIVVLNVHSNKRTRSHGFLASIFSILDRWHLSVDLIASSEVHVSMALHSERSMISGGTGAEKDGDYEELTIQDERLQGAVTDLAELGDVDLSNDMAIVSLVGKDLKNMTGISGRFFSVLGENHINIEMISQGASEINISCVIWARDADRALNVLHTNLFTFLE</sequence>
<evidence type="ECO:0000256" key="2">
    <source>
        <dbReference type="ARBA" id="ARBA00010122"/>
    </source>
</evidence>
<dbReference type="InterPro" id="IPR036393">
    <property type="entry name" value="AceGlu_kinase-like_sf"/>
</dbReference>
<proteinExistence type="inferred from homology"/>
<dbReference type="PANTHER" id="PTHR21499">
    <property type="entry name" value="ASPARTATE KINASE"/>
    <property type="match status" value="1"/>
</dbReference>
<dbReference type="InterPro" id="IPR054352">
    <property type="entry name" value="ACT_Aspartokinase"/>
</dbReference>
<dbReference type="GO" id="GO:0009088">
    <property type="term" value="P:threonine biosynthetic process"/>
    <property type="evidence" value="ECO:0007669"/>
    <property type="project" value="UniProtKB-ARBA"/>
</dbReference>
<dbReference type="PANTHER" id="PTHR21499:SF59">
    <property type="entry name" value="ASPARTOKINASE"/>
    <property type="match status" value="1"/>
</dbReference>
<accession>A0A6A6UC36</accession>
<dbReference type="InterPro" id="IPR002912">
    <property type="entry name" value="ACT_dom"/>
</dbReference>
<dbReference type="SUPFAM" id="SSF53633">
    <property type="entry name" value="Carbamate kinase-like"/>
    <property type="match status" value="1"/>
</dbReference>
<dbReference type="PROSITE" id="PS51671">
    <property type="entry name" value="ACT"/>
    <property type="match status" value="1"/>
</dbReference>
<dbReference type="InterPro" id="IPR001048">
    <property type="entry name" value="Asp/Glu/Uridylate_kinase"/>
</dbReference>
<gene>
    <name evidence="10" type="ORF">BT63DRAFT_372947</name>
</gene>
<evidence type="ECO:0000256" key="8">
    <source>
        <dbReference type="RuleBase" id="RU003448"/>
    </source>
</evidence>
<dbReference type="GO" id="GO:0009090">
    <property type="term" value="P:homoserine biosynthetic process"/>
    <property type="evidence" value="ECO:0007669"/>
    <property type="project" value="TreeGrafter"/>
</dbReference>
<dbReference type="EMBL" id="MU004235">
    <property type="protein sequence ID" value="KAF2669027.1"/>
    <property type="molecule type" value="Genomic_DNA"/>
</dbReference>
<dbReference type="AlphaFoldDB" id="A0A6A6UC36"/>
<evidence type="ECO:0000256" key="6">
    <source>
        <dbReference type="ARBA" id="ARBA00022840"/>
    </source>
</evidence>
<dbReference type="InterPro" id="IPR001341">
    <property type="entry name" value="Asp_kinase"/>
</dbReference>
<dbReference type="GO" id="GO:0005829">
    <property type="term" value="C:cytosol"/>
    <property type="evidence" value="ECO:0007669"/>
    <property type="project" value="TreeGrafter"/>
</dbReference>
<dbReference type="Gene3D" id="3.30.70.260">
    <property type="match status" value="2"/>
</dbReference>
<dbReference type="GO" id="GO:0009089">
    <property type="term" value="P:lysine biosynthetic process via diaminopimelate"/>
    <property type="evidence" value="ECO:0007669"/>
    <property type="project" value="TreeGrafter"/>
</dbReference>
<organism evidence="10 11">
    <name type="scientific">Microthyrium microscopicum</name>
    <dbReference type="NCBI Taxonomy" id="703497"/>
    <lineage>
        <taxon>Eukaryota</taxon>
        <taxon>Fungi</taxon>
        <taxon>Dikarya</taxon>
        <taxon>Ascomycota</taxon>
        <taxon>Pezizomycotina</taxon>
        <taxon>Dothideomycetes</taxon>
        <taxon>Dothideomycetes incertae sedis</taxon>
        <taxon>Microthyriales</taxon>
        <taxon>Microthyriaceae</taxon>
        <taxon>Microthyrium</taxon>
    </lineage>
</organism>
<dbReference type="Gene3D" id="3.40.1160.10">
    <property type="entry name" value="Acetylglutamate kinase-like"/>
    <property type="match status" value="1"/>
</dbReference>
<evidence type="ECO:0000256" key="4">
    <source>
        <dbReference type="ARBA" id="ARBA00022741"/>
    </source>
</evidence>
<keyword evidence="4" id="KW-0547">Nucleotide-binding</keyword>
<dbReference type="FunFam" id="3.30.2130.10:FF:000001">
    <property type="entry name" value="Bifunctional aspartokinase/homoserine dehydrogenase"/>
    <property type="match status" value="1"/>
</dbReference>
<dbReference type="Pfam" id="PF22468">
    <property type="entry name" value="ACT_9"/>
    <property type="match status" value="1"/>
</dbReference>
<name>A0A6A6UC36_9PEZI</name>
<dbReference type="InterPro" id="IPR045865">
    <property type="entry name" value="ACT-like_dom_sf"/>
</dbReference>
<dbReference type="InterPro" id="IPR018042">
    <property type="entry name" value="Aspartate_kinase_CS"/>
</dbReference>
<evidence type="ECO:0000259" key="9">
    <source>
        <dbReference type="PROSITE" id="PS51671"/>
    </source>
</evidence>
<dbReference type="OrthoDB" id="4323675at2759"/>
<evidence type="ECO:0000256" key="3">
    <source>
        <dbReference type="ARBA" id="ARBA00022679"/>
    </source>
</evidence>
<keyword evidence="6" id="KW-0067">ATP-binding</keyword>
<evidence type="ECO:0000313" key="10">
    <source>
        <dbReference type="EMBL" id="KAF2669027.1"/>
    </source>
</evidence>
<dbReference type="PROSITE" id="PS00324">
    <property type="entry name" value="ASPARTOKINASE"/>
    <property type="match status" value="1"/>
</dbReference>
<evidence type="ECO:0000313" key="11">
    <source>
        <dbReference type="Proteomes" id="UP000799302"/>
    </source>
</evidence>
<comment type="similarity">
    <text evidence="2 8">Belongs to the aspartokinase family.</text>
</comment>
<dbReference type="GO" id="GO:0005524">
    <property type="term" value="F:ATP binding"/>
    <property type="evidence" value="ECO:0007669"/>
    <property type="project" value="UniProtKB-KW"/>
</dbReference>
<comment type="catalytic activity">
    <reaction evidence="7 8">
        <text>L-aspartate + ATP = 4-phospho-L-aspartate + ADP</text>
        <dbReference type="Rhea" id="RHEA:23776"/>
        <dbReference type="ChEBI" id="CHEBI:29991"/>
        <dbReference type="ChEBI" id="CHEBI:30616"/>
        <dbReference type="ChEBI" id="CHEBI:57535"/>
        <dbReference type="ChEBI" id="CHEBI:456216"/>
        <dbReference type="EC" id="2.7.2.4"/>
    </reaction>
</comment>
<reference evidence="10" key="1">
    <citation type="journal article" date="2020" name="Stud. Mycol.">
        <title>101 Dothideomycetes genomes: a test case for predicting lifestyles and emergence of pathogens.</title>
        <authorList>
            <person name="Haridas S."/>
            <person name="Albert R."/>
            <person name="Binder M."/>
            <person name="Bloem J."/>
            <person name="Labutti K."/>
            <person name="Salamov A."/>
            <person name="Andreopoulos B."/>
            <person name="Baker S."/>
            <person name="Barry K."/>
            <person name="Bills G."/>
            <person name="Bluhm B."/>
            <person name="Cannon C."/>
            <person name="Castanera R."/>
            <person name="Culley D."/>
            <person name="Daum C."/>
            <person name="Ezra D."/>
            <person name="Gonzalez J."/>
            <person name="Henrissat B."/>
            <person name="Kuo A."/>
            <person name="Liang C."/>
            <person name="Lipzen A."/>
            <person name="Lutzoni F."/>
            <person name="Magnuson J."/>
            <person name="Mondo S."/>
            <person name="Nolan M."/>
            <person name="Ohm R."/>
            <person name="Pangilinan J."/>
            <person name="Park H.-J."/>
            <person name="Ramirez L."/>
            <person name="Alfaro M."/>
            <person name="Sun H."/>
            <person name="Tritt A."/>
            <person name="Yoshinaga Y."/>
            <person name="Zwiers L.-H."/>
            <person name="Turgeon B."/>
            <person name="Goodwin S."/>
            <person name="Spatafora J."/>
            <person name="Crous P."/>
            <person name="Grigoriev I."/>
        </authorList>
    </citation>
    <scope>NUCLEOTIDE SEQUENCE</scope>
    <source>
        <strain evidence="10">CBS 115976</strain>
    </source>
</reference>
<protein>
    <recommendedName>
        <fullName evidence="8">Aspartokinase</fullName>
        <ecNumber evidence="8">2.7.2.4</ecNumber>
    </recommendedName>
</protein>
<dbReference type="GO" id="GO:0004072">
    <property type="term" value="F:aspartate kinase activity"/>
    <property type="evidence" value="ECO:0007669"/>
    <property type="project" value="UniProtKB-EC"/>
</dbReference>
<dbReference type="FunFam" id="3.40.1160.10:FF:000023">
    <property type="entry name" value="Probable aspartokinase"/>
    <property type="match status" value="1"/>
</dbReference>